<reference evidence="11" key="1">
    <citation type="submission" date="2022-01" db="EMBL/GenBank/DDBJ databases">
        <title>Genome Sequence Resource for Two Populations of Ditylenchus destructor, the Migratory Endoparasitic Phytonematode.</title>
        <authorList>
            <person name="Zhang H."/>
            <person name="Lin R."/>
            <person name="Xie B."/>
        </authorList>
    </citation>
    <scope>NUCLEOTIDE SEQUENCE</scope>
    <source>
        <strain evidence="11">BazhouSP</strain>
    </source>
</reference>
<dbReference type="Gene3D" id="3.40.50.300">
    <property type="entry name" value="P-loop containing nucleotide triphosphate hydrolases"/>
    <property type="match status" value="1"/>
</dbReference>
<evidence type="ECO:0000313" key="11">
    <source>
        <dbReference type="EMBL" id="KAI1706931.1"/>
    </source>
</evidence>
<evidence type="ECO:0000256" key="1">
    <source>
        <dbReference type="ARBA" id="ARBA00004992"/>
    </source>
</evidence>
<evidence type="ECO:0000256" key="2">
    <source>
        <dbReference type="ARBA" id="ARBA00009776"/>
    </source>
</evidence>
<dbReference type="InterPro" id="IPR039430">
    <property type="entry name" value="Thymidylate_kin-like_dom"/>
</dbReference>
<dbReference type="GO" id="GO:0004798">
    <property type="term" value="F:dTMP kinase activity"/>
    <property type="evidence" value="ECO:0007669"/>
    <property type="project" value="UniProtKB-EC"/>
</dbReference>
<keyword evidence="6" id="KW-0545">Nucleotide biosynthesis</keyword>
<feature type="domain" description="Thymidylate kinase-like" evidence="10">
    <location>
        <begin position="15"/>
        <end position="194"/>
    </location>
</feature>
<dbReference type="PANTHER" id="PTHR10344:SF1">
    <property type="entry name" value="THYMIDYLATE KINASE"/>
    <property type="match status" value="1"/>
</dbReference>
<dbReference type="InterPro" id="IPR027417">
    <property type="entry name" value="P-loop_NTPase"/>
</dbReference>
<evidence type="ECO:0000256" key="5">
    <source>
        <dbReference type="ARBA" id="ARBA00022679"/>
    </source>
</evidence>
<comment type="pathway">
    <text evidence="1">Pyrimidine metabolism; dTTP biosynthesis.</text>
</comment>
<evidence type="ECO:0000256" key="8">
    <source>
        <dbReference type="ARBA" id="ARBA00022777"/>
    </source>
</evidence>
<evidence type="ECO:0000256" key="9">
    <source>
        <dbReference type="ARBA" id="ARBA00022840"/>
    </source>
</evidence>
<dbReference type="Pfam" id="PF02223">
    <property type="entry name" value="Thymidylate_kin"/>
    <property type="match status" value="1"/>
</dbReference>
<dbReference type="GO" id="GO:0006227">
    <property type="term" value="P:dUDP biosynthetic process"/>
    <property type="evidence" value="ECO:0007669"/>
    <property type="project" value="TreeGrafter"/>
</dbReference>
<keyword evidence="9" id="KW-0067">ATP-binding</keyword>
<comment type="similarity">
    <text evidence="2">Belongs to the thymidylate kinase family.</text>
</comment>
<evidence type="ECO:0000313" key="12">
    <source>
        <dbReference type="Proteomes" id="UP001201812"/>
    </source>
</evidence>
<sequence length="260" mass="29583">MCNTGTKTRGALIVLEGIDRSGKTTQSEKLLEYFKKEGRSARIQKFPDRDEPRTGQLINEYLSNGKDINDSKQIIHLLFSDNRWALADRMRNELKAGMTLIVDRYSFSGVTYSMAKDLDRNWVCQPEVGLPRPDLVLFFDVDPDKTSSRDGFGDEVMERSEFQKKVYANVQQIFNDKYWRRIDGTDSLENVHANVLAEVKKSLPCVRSFSTDNCSLAEDTDQGWEIGSEIGPAIKVPSPDTDEYGVILENLGYVIKCFEK</sequence>
<organism evidence="11 12">
    <name type="scientific">Ditylenchus destructor</name>
    <dbReference type="NCBI Taxonomy" id="166010"/>
    <lineage>
        <taxon>Eukaryota</taxon>
        <taxon>Metazoa</taxon>
        <taxon>Ecdysozoa</taxon>
        <taxon>Nematoda</taxon>
        <taxon>Chromadorea</taxon>
        <taxon>Rhabditida</taxon>
        <taxon>Tylenchina</taxon>
        <taxon>Tylenchomorpha</taxon>
        <taxon>Sphaerularioidea</taxon>
        <taxon>Anguinidae</taxon>
        <taxon>Anguininae</taxon>
        <taxon>Ditylenchus</taxon>
    </lineage>
</organism>
<name>A0AAD4R3D9_9BILA</name>
<dbReference type="GO" id="GO:0006235">
    <property type="term" value="P:dTTP biosynthetic process"/>
    <property type="evidence" value="ECO:0007669"/>
    <property type="project" value="TreeGrafter"/>
</dbReference>
<dbReference type="NCBIfam" id="TIGR00041">
    <property type="entry name" value="DTMP_kinase"/>
    <property type="match status" value="1"/>
</dbReference>
<keyword evidence="12" id="KW-1185">Reference proteome</keyword>
<dbReference type="FunFam" id="3.40.50.300:FF:000679">
    <property type="entry name" value="Thymidylate kinase"/>
    <property type="match status" value="1"/>
</dbReference>
<dbReference type="GO" id="GO:0005524">
    <property type="term" value="F:ATP binding"/>
    <property type="evidence" value="ECO:0007669"/>
    <property type="project" value="UniProtKB-KW"/>
</dbReference>
<keyword evidence="7" id="KW-0547">Nucleotide-binding</keyword>
<dbReference type="GO" id="GO:0004550">
    <property type="term" value="F:nucleoside diphosphate kinase activity"/>
    <property type="evidence" value="ECO:0007669"/>
    <property type="project" value="TreeGrafter"/>
</dbReference>
<dbReference type="Proteomes" id="UP001201812">
    <property type="component" value="Unassembled WGS sequence"/>
</dbReference>
<evidence type="ECO:0000256" key="4">
    <source>
        <dbReference type="ARBA" id="ARBA00017144"/>
    </source>
</evidence>
<dbReference type="EC" id="2.7.4.9" evidence="3"/>
<keyword evidence="5" id="KW-0808">Transferase</keyword>
<dbReference type="PANTHER" id="PTHR10344">
    <property type="entry name" value="THYMIDYLATE KINASE"/>
    <property type="match status" value="1"/>
</dbReference>
<dbReference type="InterPro" id="IPR018094">
    <property type="entry name" value="Thymidylate_kinase"/>
</dbReference>
<dbReference type="GO" id="GO:0006233">
    <property type="term" value="P:dTDP biosynthetic process"/>
    <property type="evidence" value="ECO:0007669"/>
    <property type="project" value="InterPro"/>
</dbReference>
<dbReference type="EMBL" id="JAKKPZ010000044">
    <property type="protein sequence ID" value="KAI1706931.1"/>
    <property type="molecule type" value="Genomic_DNA"/>
</dbReference>
<dbReference type="AlphaFoldDB" id="A0AAD4R3D9"/>
<evidence type="ECO:0000259" key="10">
    <source>
        <dbReference type="Pfam" id="PF02223"/>
    </source>
</evidence>
<dbReference type="GO" id="GO:0005739">
    <property type="term" value="C:mitochondrion"/>
    <property type="evidence" value="ECO:0007669"/>
    <property type="project" value="TreeGrafter"/>
</dbReference>
<keyword evidence="8 11" id="KW-0418">Kinase</keyword>
<dbReference type="GO" id="GO:0005634">
    <property type="term" value="C:nucleus"/>
    <property type="evidence" value="ECO:0007669"/>
    <property type="project" value="TreeGrafter"/>
</dbReference>
<protein>
    <recommendedName>
        <fullName evidence="4">Thymidylate kinase</fullName>
        <ecNumber evidence="3">2.7.4.9</ecNumber>
    </recommendedName>
</protein>
<gene>
    <name evidence="11" type="ORF">DdX_12714</name>
</gene>
<evidence type="ECO:0000256" key="6">
    <source>
        <dbReference type="ARBA" id="ARBA00022727"/>
    </source>
</evidence>
<evidence type="ECO:0000256" key="3">
    <source>
        <dbReference type="ARBA" id="ARBA00012980"/>
    </source>
</evidence>
<evidence type="ECO:0000256" key="7">
    <source>
        <dbReference type="ARBA" id="ARBA00022741"/>
    </source>
</evidence>
<comment type="caution">
    <text evidence="11">The sequence shown here is derived from an EMBL/GenBank/DDBJ whole genome shotgun (WGS) entry which is preliminary data.</text>
</comment>
<dbReference type="SUPFAM" id="SSF52540">
    <property type="entry name" value="P-loop containing nucleoside triphosphate hydrolases"/>
    <property type="match status" value="1"/>
</dbReference>
<proteinExistence type="inferred from homology"/>
<dbReference type="CDD" id="cd01672">
    <property type="entry name" value="TMPK"/>
    <property type="match status" value="1"/>
</dbReference>
<accession>A0AAD4R3D9</accession>
<dbReference type="HAMAP" id="MF_00165">
    <property type="entry name" value="Thymidylate_kinase"/>
    <property type="match status" value="1"/>
</dbReference>
<dbReference type="GO" id="GO:0005829">
    <property type="term" value="C:cytosol"/>
    <property type="evidence" value="ECO:0007669"/>
    <property type="project" value="TreeGrafter"/>
</dbReference>